<evidence type="ECO:0000256" key="3">
    <source>
        <dbReference type="SAM" id="MobiDB-lite"/>
    </source>
</evidence>
<dbReference type="EMBL" id="JACEFI010000033">
    <property type="protein sequence ID" value="KAH0592305.1"/>
    <property type="molecule type" value="Genomic_DNA"/>
</dbReference>
<name>A0A9P8M1M4_9HYPO</name>
<accession>A0A9P8M1M4</accession>
<evidence type="ECO:0000256" key="2">
    <source>
        <dbReference type="ARBA" id="ARBA00035112"/>
    </source>
</evidence>
<dbReference type="AlphaFoldDB" id="A0A9P8M1M4"/>
<feature type="region of interest" description="Disordered" evidence="3">
    <location>
        <begin position="1"/>
        <end position="20"/>
    </location>
</feature>
<dbReference type="InterPro" id="IPR021765">
    <property type="entry name" value="UstYa-like"/>
</dbReference>
<sequence>MVRGPSQPGSTVIPQSDRRHEPSATLVVESAINSSERVQWFAASMLFSKVYRQVDQVDMNSSEIVDKSGSASSSTRAWLPWVFHMFMMAIYTLGLFNLYFMDAQNCSPCFSEKLLGAPITWQEWTFSTNKNSDRIDPYSRHNPDVDTVWEGKIENTISVISEAEKRNLPGGRHTARAYGPQDGYAVMIEVFHQLHCLNHLRTSFFMDRDNGKPGGSTMDPEDHADHCFSYLFQTLLCHADVGVMTVTWHPEWDVFKPQFNITKQCRNFDSIKDWAHTRKARFFPPQRNFSS</sequence>
<keyword evidence="4" id="KW-0812">Transmembrane</keyword>
<feature type="transmembrane region" description="Helical" evidence="4">
    <location>
        <begin position="77"/>
        <end position="100"/>
    </location>
</feature>
<dbReference type="GO" id="GO:0043386">
    <property type="term" value="P:mycotoxin biosynthetic process"/>
    <property type="evidence" value="ECO:0007669"/>
    <property type="project" value="InterPro"/>
</dbReference>
<gene>
    <name evidence="5" type="ORF">MHUMG1_09918</name>
</gene>
<evidence type="ECO:0000256" key="4">
    <source>
        <dbReference type="SAM" id="Phobius"/>
    </source>
</evidence>
<dbReference type="Pfam" id="PF11807">
    <property type="entry name" value="UstYa"/>
    <property type="match status" value="1"/>
</dbReference>
<dbReference type="Proteomes" id="UP000764110">
    <property type="component" value="Unassembled WGS sequence"/>
</dbReference>
<reference evidence="5 6" key="1">
    <citation type="submission" date="2020-07" db="EMBL/GenBank/DDBJ databases">
        <title>Metarhizium humberi genome.</title>
        <authorList>
            <person name="Lysoe E."/>
        </authorList>
    </citation>
    <scope>NUCLEOTIDE SEQUENCE [LARGE SCALE GENOMIC DNA]</scope>
    <source>
        <strain evidence="5 6">ESALQ1638</strain>
    </source>
</reference>
<proteinExistence type="inferred from homology"/>
<keyword evidence="4" id="KW-1133">Transmembrane helix</keyword>
<comment type="caution">
    <text evidence="5">The sequence shown here is derived from an EMBL/GenBank/DDBJ whole genome shotgun (WGS) entry which is preliminary data.</text>
</comment>
<evidence type="ECO:0000256" key="1">
    <source>
        <dbReference type="ARBA" id="ARBA00004685"/>
    </source>
</evidence>
<organism evidence="5 6">
    <name type="scientific">Metarhizium humberi</name>
    <dbReference type="NCBI Taxonomy" id="2596975"/>
    <lineage>
        <taxon>Eukaryota</taxon>
        <taxon>Fungi</taxon>
        <taxon>Dikarya</taxon>
        <taxon>Ascomycota</taxon>
        <taxon>Pezizomycotina</taxon>
        <taxon>Sordariomycetes</taxon>
        <taxon>Hypocreomycetidae</taxon>
        <taxon>Hypocreales</taxon>
        <taxon>Clavicipitaceae</taxon>
        <taxon>Metarhizium</taxon>
    </lineage>
</organism>
<evidence type="ECO:0000313" key="5">
    <source>
        <dbReference type="EMBL" id="KAH0592305.1"/>
    </source>
</evidence>
<protein>
    <recommendedName>
        <fullName evidence="7">Tat pathway signal sequence</fullName>
    </recommendedName>
</protein>
<keyword evidence="4" id="KW-0472">Membrane</keyword>
<keyword evidence="6" id="KW-1185">Reference proteome</keyword>
<dbReference type="PANTHER" id="PTHR33365">
    <property type="entry name" value="YALI0B05434P"/>
    <property type="match status" value="1"/>
</dbReference>
<dbReference type="PANTHER" id="PTHR33365:SF4">
    <property type="entry name" value="CYCLOCHLOROTINE BIOSYNTHESIS PROTEIN O"/>
    <property type="match status" value="1"/>
</dbReference>
<evidence type="ECO:0008006" key="7">
    <source>
        <dbReference type="Google" id="ProtNLM"/>
    </source>
</evidence>
<comment type="pathway">
    <text evidence="1">Mycotoxin biosynthesis.</text>
</comment>
<comment type="similarity">
    <text evidence="2">Belongs to the ustYa family.</text>
</comment>
<evidence type="ECO:0000313" key="6">
    <source>
        <dbReference type="Proteomes" id="UP000764110"/>
    </source>
</evidence>